<evidence type="ECO:0000256" key="6">
    <source>
        <dbReference type="SAM" id="MobiDB-lite"/>
    </source>
</evidence>
<feature type="compositionally biased region" description="Polar residues" evidence="6">
    <location>
        <begin position="1"/>
        <end position="11"/>
    </location>
</feature>
<accession>A0A8S3ZLI6</accession>
<keyword evidence="5" id="KW-0694">RNA-binding</keyword>
<dbReference type="SMART" id="SM00360">
    <property type="entry name" value="RRM"/>
    <property type="match status" value="1"/>
</dbReference>
<reference evidence="8" key="1">
    <citation type="submission" date="2021-04" db="EMBL/GenBank/DDBJ databases">
        <authorList>
            <consortium name="Molecular Ecology Group"/>
        </authorList>
    </citation>
    <scope>NUCLEOTIDE SEQUENCE</scope>
</reference>
<protein>
    <recommendedName>
        <fullName evidence="2">Probable RNA-binding protein 18</fullName>
    </recommendedName>
    <alternativeName>
        <fullName evidence="4">RNA-binding motif protein 18</fullName>
    </alternativeName>
</protein>
<evidence type="ECO:0000313" key="8">
    <source>
        <dbReference type="EMBL" id="CAG5128092.1"/>
    </source>
</evidence>
<dbReference type="CDD" id="cd12355">
    <property type="entry name" value="RRM_RBM18"/>
    <property type="match status" value="1"/>
</dbReference>
<dbReference type="GO" id="GO:0017069">
    <property type="term" value="F:snRNA binding"/>
    <property type="evidence" value="ECO:0007669"/>
    <property type="project" value="TreeGrafter"/>
</dbReference>
<keyword evidence="3" id="KW-0539">Nucleus</keyword>
<dbReference type="InterPro" id="IPR035979">
    <property type="entry name" value="RBD_domain_sf"/>
</dbReference>
<feature type="region of interest" description="Disordered" evidence="6">
    <location>
        <begin position="1"/>
        <end position="30"/>
    </location>
</feature>
<comment type="subcellular location">
    <subcellularLocation>
        <location evidence="1">Nucleus</location>
    </subcellularLocation>
</comment>
<dbReference type="AlphaFoldDB" id="A0A8S3ZLI6"/>
<name>A0A8S3ZLI6_9EUPU</name>
<feature type="compositionally biased region" description="Acidic residues" evidence="6">
    <location>
        <begin position="19"/>
        <end position="30"/>
    </location>
</feature>
<dbReference type="GO" id="GO:0000398">
    <property type="term" value="P:mRNA splicing, via spliceosome"/>
    <property type="evidence" value="ECO:0007669"/>
    <property type="project" value="TreeGrafter"/>
</dbReference>
<dbReference type="InterPro" id="IPR039157">
    <property type="entry name" value="RBM18_RRM"/>
</dbReference>
<organism evidence="8 9">
    <name type="scientific">Candidula unifasciata</name>
    <dbReference type="NCBI Taxonomy" id="100452"/>
    <lineage>
        <taxon>Eukaryota</taxon>
        <taxon>Metazoa</taxon>
        <taxon>Spiralia</taxon>
        <taxon>Lophotrochozoa</taxon>
        <taxon>Mollusca</taxon>
        <taxon>Gastropoda</taxon>
        <taxon>Heterobranchia</taxon>
        <taxon>Euthyneura</taxon>
        <taxon>Panpulmonata</taxon>
        <taxon>Eupulmonata</taxon>
        <taxon>Stylommatophora</taxon>
        <taxon>Helicina</taxon>
        <taxon>Helicoidea</taxon>
        <taxon>Geomitridae</taxon>
        <taxon>Candidula</taxon>
    </lineage>
</organism>
<dbReference type="InterPro" id="IPR000504">
    <property type="entry name" value="RRM_dom"/>
</dbReference>
<dbReference type="PROSITE" id="PS50102">
    <property type="entry name" value="RRM"/>
    <property type="match status" value="1"/>
</dbReference>
<evidence type="ECO:0000256" key="4">
    <source>
        <dbReference type="ARBA" id="ARBA00030780"/>
    </source>
</evidence>
<evidence type="ECO:0000256" key="2">
    <source>
        <dbReference type="ARBA" id="ARBA00021141"/>
    </source>
</evidence>
<dbReference type="SUPFAM" id="SSF54928">
    <property type="entry name" value="RNA-binding domain, RBD"/>
    <property type="match status" value="1"/>
</dbReference>
<keyword evidence="9" id="KW-1185">Reference proteome</keyword>
<dbReference type="GO" id="GO:0071011">
    <property type="term" value="C:precatalytic spliceosome"/>
    <property type="evidence" value="ECO:0007669"/>
    <property type="project" value="TreeGrafter"/>
</dbReference>
<dbReference type="InterPro" id="IPR051183">
    <property type="entry name" value="U1_U11-U12_snRNP_70-35kDa"/>
</dbReference>
<dbReference type="InterPro" id="IPR012677">
    <property type="entry name" value="Nucleotide-bd_a/b_plait_sf"/>
</dbReference>
<dbReference type="PANTHER" id="PTHR13952">
    <property type="entry name" value="U1 SMALL NUCLEAR RIBONUCLEOPROTEIN 70 KD"/>
    <property type="match status" value="1"/>
</dbReference>
<comment type="caution">
    <text evidence="8">The sequence shown here is derived from an EMBL/GenBank/DDBJ whole genome shotgun (WGS) entry which is preliminary data.</text>
</comment>
<dbReference type="GO" id="GO:0003729">
    <property type="term" value="F:mRNA binding"/>
    <property type="evidence" value="ECO:0007669"/>
    <property type="project" value="TreeGrafter"/>
</dbReference>
<evidence type="ECO:0000256" key="3">
    <source>
        <dbReference type="ARBA" id="ARBA00023242"/>
    </source>
</evidence>
<evidence type="ECO:0000313" key="9">
    <source>
        <dbReference type="Proteomes" id="UP000678393"/>
    </source>
</evidence>
<feature type="non-terminal residue" evidence="8">
    <location>
        <position position="117"/>
    </location>
</feature>
<evidence type="ECO:0000259" key="7">
    <source>
        <dbReference type="PROSITE" id="PS50102"/>
    </source>
</evidence>
<dbReference type="Proteomes" id="UP000678393">
    <property type="component" value="Unassembled WGS sequence"/>
</dbReference>
<dbReference type="EMBL" id="CAJHNH020002920">
    <property type="protein sequence ID" value="CAG5128092.1"/>
    <property type="molecule type" value="Genomic_DNA"/>
</dbReference>
<gene>
    <name evidence="8" type="ORF">CUNI_LOCUS13650</name>
</gene>
<dbReference type="OrthoDB" id="6730379at2759"/>
<evidence type="ECO:0000256" key="1">
    <source>
        <dbReference type="ARBA" id="ARBA00004123"/>
    </source>
</evidence>
<dbReference type="Gene3D" id="3.30.70.330">
    <property type="match status" value="1"/>
</dbReference>
<proteinExistence type="predicted"/>
<evidence type="ECO:0000256" key="5">
    <source>
        <dbReference type="PROSITE-ProRule" id="PRU00176"/>
    </source>
</evidence>
<sequence>MSVPQASTQELKTPHTEEIDVPDDPCEDDDDDRRLWIGNLGTEITEYLILKLVQKFGALRKINFIYHKVGPDKGKPKGYCFVSFHTWEAAEKARKALDGRVVVSRRLFVKWANKLKK</sequence>
<feature type="domain" description="RRM" evidence="7">
    <location>
        <begin position="33"/>
        <end position="114"/>
    </location>
</feature>
<dbReference type="Pfam" id="PF00076">
    <property type="entry name" value="RRM_1"/>
    <property type="match status" value="1"/>
</dbReference>